<organism evidence="2">
    <name type="scientific">uncultured Elusimicrobia bacterium</name>
    <dbReference type="NCBI Taxonomy" id="699876"/>
    <lineage>
        <taxon>Bacteria</taxon>
        <taxon>Pseudomonadati</taxon>
        <taxon>Elusimicrobiota</taxon>
        <taxon>Elusimicrobia</taxon>
        <taxon>environmental samples</taxon>
    </lineage>
</organism>
<name>A0A650F3W8_9BACT</name>
<proteinExistence type="predicted"/>
<evidence type="ECO:0000256" key="1">
    <source>
        <dbReference type="SAM" id="Phobius"/>
    </source>
</evidence>
<accession>A0A650F3W8</accession>
<keyword evidence="1" id="KW-1133">Transmembrane helix</keyword>
<dbReference type="EMBL" id="MN577571">
    <property type="protein sequence ID" value="QGT50655.1"/>
    <property type="molecule type" value="Genomic_DNA"/>
</dbReference>
<protein>
    <submittedName>
        <fullName evidence="2">Uncharacterized protein</fullName>
    </submittedName>
</protein>
<gene>
    <name evidence="2" type="ORF">Elusimicrob1349_1250</name>
</gene>
<dbReference type="AlphaFoldDB" id="A0A650F3W8"/>
<keyword evidence="1" id="KW-0472">Membrane</keyword>
<keyword evidence="1" id="KW-0812">Transmembrane</keyword>
<feature type="transmembrane region" description="Helical" evidence="1">
    <location>
        <begin position="12"/>
        <end position="30"/>
    </location>
</feature>
<evidence type="ECO:0000313" key="2">
    <source>
        <dbReference type="EMBL" id="QGT50655.1"/>
    </source>
</evidence>
<reference evidence="2" key="1">
    <citation type="journal article" date="2020" name="J. ISSAAS">
        <title>Lactobacilli and other gastrointestinal microbiota of Peromyscus leucopus, reservoir host for agents of Lyme disease and other zoonoses in North America.</title>
        <authorList>
            <person name="Milovic A."/>
            <person name="Bassam K."/>
            <person name="Shao H."/>
            <person name="Chatzistamou I."/>
            <person name="Tufts D.M."/>
            <person name="Diuk-Wasser M."/>
            <person name="Barbour A.G."/>
        </authorList>
    </citation>
    <scope>NUCLEOTIDE SEQUENCE</scope>
    <source>
        <strain evidence="2">LL30</strain>
    </source>
</reference>
<sequence length="75" mass="7951">MSEMIRWCAEHWSDVLGVIGALITAATIIVKLTPTQKDDAVLAKIIKVLAALSLCNPDGSFAGKGKTEEPAQKDA</sequence>